<dbReference type="AlphaFoldDB" id="A0A1G6UJD8"/>
<dbReference type="InterPro" id="IPR021145">
    <property type="entry name" value="Portal_protein_SPP1_Gp6-like"/>
</dbReference>
<evidence type="ECO:0000313" key="2">
    <source>
        <dbReference type="Proteomes" id="UP000198546"/>
    </source>
</evidence>
<organism evidence="1 2">
    <name type="scientific">Auraticoccus monumenti</name>
    <dbReference type="NCBI Taxonomy" id="675864"/>
    <lineage>
        <taxon>Bacteria</taxon>
        <taxon>Bacillati</taxon>
        <taxon>Actinomycetota</taxon>
        <taxon>Actinomycetes</taxon>
        <taxon>Propionibacteriales</taxon>
        <taxon>Propionibacteriaceae</taxon>
        <taxon>Auraticoccus</taxon>
    </lineage>
</organism>
<dbReference type="RefSeq" id="WP_090591039.1">
    <property type="nucleotide sequence ID" value="NZ_LT629688.1"/>
</dbReference>
<name>A0A1G6UJD8_9ACTN</name>
<sequence length="445" mass="50636">MVALPSEHEDTVRRLMRQVRTREPEFTRLDRYYEGKQRLEHIGLAVPPELRRFETVVNVPRMAVDEVEGRQNLAGFQRSGKVAIDKRLREAWDYNNLDSQSSSCHKDARLFGRSFVTVSTNDVSSEPPLITVESPEGFAVDVSPRRSMRAALRVYRDDVDRRQYATLYLPDVTYWLVRSGSGWELSEDADEHKLGRVPVVMFLNRPRTGRWNGVSEMADVMGLTDSIARIITNMQVAGETLALPHRWAAGMKKDDFVDRNGKPLPTWEAYMTAIKATENPEAKFGSFATADLDNFHDAVNNMLAWCAAVLGLPTRYAGQQEVNPASEGAIRADEARLIKNVERKNRHDGDSWAWVMSLHERFRTGRWPKPNSIRTIWHDPATPTKSQIADAAVKLHTEGILSREGVWDEMGWDETRKDRERAYFAAEALDPLTERLLQDRADSGA</sequence>
<keyword evidence="2" id="KW-1185">Reference proteome</keyword>
<dbReference type="OrthoDB" id="1780383at2"/>
<protein>
    <submittedName>
        <fullName evidence="1">Phage portal protein, SPP1 Gp6-like</fullName>
    </submittedName>
</protein>
<accession>A0A1G6UJD8</accession>
<dbReference type="Pfam" id="PF05133">
    <property type="entry name" value="SPP1_portal"/>
    <property type="match status" value="1"/>
</dbReference>
<dbReference type="STRING" id="675864.SAMN04489747_0900"/>
<gene>
    <name evidence="1" type="ORF">SAMN04489747_0900</name>
</gene>
<dbReference type="EMBL" id="LT629688">
    <property type="protein sequence ID" value="SDD41423.1"/>
    <property type="molecule type" value="Genomic_DNA"/>
</dbReference>
<evidence type="ECO:0000313" key="1">
    <source>
        <dbReference type="EMBL" id="SDD41423.1"/>
    </source>
</evidence>
<dbReference type="Proteomes" id="UP000198546">
    <property type="component" value="Chromosome i"/>
</dbReference>
<proteinExistence type="predicted"/>
<reference evidence="1 2" key="1">
    <citation type="submission" date="2016-10" db="EMBL/GenBank/DDBJ databases">
        <authorList>
            <person name="de Groot N.N."/>
        </authorList>
    </citation>
    <scope>NUCLEOTIDE SEQUENCE [LARGE SCALE GENOMIC DNA]</scope>
    <source>
        <strain evidence="1 2">MON 2.2</strain>
    </source>
</reference>